<reference evidence="1 2" key="1">
    <citation type="journal article" date="2013" name="Nat. Commun.">
        <title>Genome analysis reveals insights into physiology and longevity of the Brandt's bat Myotis brandtii.</title>
        <authorList>
            <person name="Seim I."/>
            <person name="Fang X."/>
            <person name="Xiong Z."/>
            <person name="Lobanov A.V."/>
            <person name="Huang Z."/>
            <person name="Ma S."/>
            <person name="Feng Y."/>
            <person name="Turanov A.A."/>
            <person name="Zhu Y."/>
            <person name="Lenz T.L."/>
            <person name="Gerashchenko M.V."/>
            <person name="Fan D."/>
            <person name="Hee Yim S."/>
            <person name="Yao X."/>
            <person name="Jordan D."/>
            <person name="Xiong Y."/>
            <person name="Ma Y."/>
            <person name="Lyapunov A.N."/>
            <person name="Chen G."/>
            <person name="Kulakova O.I."/>
            <person name="Sun Y."/>
            <person name="Lee S.G."/>
            <person name="Bronson R.T."/>
            <person name="Moskalev A.A."/>
            <person name="Sunyaev S.R."/>
            <person name="Zhang G."/>
            <person name="Krogh A."/>
            <person name="Wang J."/>
            <person name="Gladyshev V.N."/>
        </authorList>
    </citation>
    <scope>NUCLEOTIDE SEQUENCE [LARGE SCALE GENOMIC DNA]</scope>
</reference>
<evidence type="ECO:0000313" key="2">
    <source>
        <dbReference type="Proteomes" id="UP000052978"/>
    </source>
</evidence>
<dbReference type="EMBL" id="KE164823">
    <property type="protein sequence ID" value="EPQ20359.1"/>
    <property type="molecule type" value="Genomic_DNA"/>
</dbReference>
<gene>
    <name evidence="1" type="ORF">D623_10008136</name>
</gene>
<organism evidence="1 2">
    <name type="scientific">Myotis brandtii</name>
    <name type="common">Brandt's bat</name>
    <dbReference type="NCBI Taxonomy" id="109478"/>
    <lineage>
        <taxon>Eukaryota</taxon>
        <taxon>Metazoa</taxon>
        <taxon>Chordata</taxon>
        <taxon>Craniata</taxon>
        <taxon>Vertebrata</taxon>
        <taxon>Euteleostomi</taxon>
        <taxon>Mammalia</taxon>
        <taxon>Eutheria</taxon>
        <taxon>Laurasiatheria</taxon>
        <taxon>Chiroptera</taxon>
        <taxon>Yangochiroptera</taxon>
        <taxon>Vespertilionidae</taxon>
        <taxon>Myotis</taxon>
    </lineage>
</organism>
<proteinExistence type="predicted"/>
<accession>S7NRQ3</accession>
<dbReference type="Proteomes" id="UP000052978">
    <property type="component" value="Unassembled WGS sequence"/>
</dbReference>
<sequence>MWEDEEEDQEDEEEGGGLAGQLLSDILACVAYLTDFLCQFAQQPCYVVFSGHLSDSERRVLQAIGI</sequence>
<dbReference type="AlphaFoldDB" id="S7NRQ3"/>
<evidence type="ECO:0000313" key="1">
    <source>
        <dbReference type="EMBL" id="EPQ20359.1"/>
    </source>
</evidence>
<keyword evidence="2" id="KW-1185">Reference proteome</keyword>
<name>S7NRQ3_MYOBR</name>
<protein>
    <submittedName>
        <fullName evidence="1">Importin-9</fullName>
    </submittedName>
</protein>